<dbReference type="EMBL" id="VVYX01000033">
    <property type="protein sequence ID" value="KAA5415104.1"/>
    <property type="molecule type" value="Genomic_DNA"/>
</dbReference>
<evidence type="ECO:0000313" key="5">
    <source>
        <dbReference type="Proteomes" id="UP000482653"/>
    </source>
</evidence>
<dbReference type="PRINTS" id="PR00081">
    <property type="entry name" value="GDHRDH"/>
</dbReference>
<proteinExistence type="inferred from homology"/>
<dbReference type="Pfam" id="PF13561">
    <property type="entry name" value="adh_short_C2"/>
    <property type="match status" value="1"/>
</dbReference>
<dbReference type="Gene3D" id="3.40.50.720">
    <property type="entry name" value="NAD(P)-binding Rossmann-like Domain"/>
    <property type="match status" value="1"/>
</dbReference>
<dbReference type="GO" id="GO:0006633">
    <property type="term" value="P:fatty acid biosynthetic process"/>
    <property type="evidence" value="ECO:0007669"/>
    <property type="project" value="TreeGrafter"/>
</dbReference>
<dbReference type="PANTHER" id="PTHR42760">
    <property type="entry name" value="SHORT-CHAIN DEHYDROGENASES/REDUCTASES FAMILY MEMBER"/>
    <property type="match status" value="1"/>
</dbReference>
<dbReference type="InterPro" id="IPR002347">
    <property type="entry name" value="SDR_fam"/>
</dbReference>
<dbReference type="SUPFAM" id="SSF51735">
    <property type="entry name" value="NAD(P)-binding Rossmann-fold domains"/>
    <property type="match status" value="1"/>
</dbReference>
<gene>
    <name evidence="4" type="ORF">F2Y87_22160</name>
</gene>
<dbReference type="GO" id="GO:0048038">
    <property type="term" value="F:quinone binding"/>
    <property type="evidence" value="ECO:0007669"/>
    <property type="project" value="TreeGrafter"/>
</dbReference>
<keyword evidence="2" id="KW-0560">Oxidoreductase</keyword>
<protein>
    <submittedName>
        <fullName evidence="4">SDR family oxidoreductase</fullName>
    </submittedName>
</protein>
<dbReference type="GO" id="GO:0016616">
    <property type="term" value="F:oxidoreductase activity, acting on the CH-OH group of donors, NAD or NADP as acceptor"/>
    <property type="evidence" value="ECO:0007669"/>
    <property type="project" value="UniProtKB-ARBA"/>
</dbReference>
<comment type="similarity">
    <text evidence="1">Belongs to the short-chain dehydrogenases/reductases (SDR) family.</text>
</comment>
<accession>A0A6L3JX38</accession>
<dbReference type="PRINTS" id="PR00080">
    <property type="entry name" value="SDRFAMILY"/>
</dbReference>
<evidence type="ECO:0000313" key="4">
    <source>
        <dbReference type="EMBL" id="KAA5415104.1"/>
    </source>
</evidence>
<dbReference type="InterPro" id="IPR057326">
    <property type="entry name" value="KR_dom"/>
</dbReference>
<name>A0A6L3JX38_9BACE</name>
<dbReference type="RefSeq" id="WP_026367662.1">
    <property type="nucleotide sequence ID" value="NZ_VVYX01000033.1"/>
</dbReference>
<evidence type="ECO:0000256" key="2">
    <source>
        <dbReference type="ARBA" id="ARBA00023002"/>
    </source>
</evidence>
<dbReference type="SMART" id="SM00822">
    <property type="entry name" value="PKS_KR"/>
    <property type="match status" value="1"/>
</dbReference>
<organism evidence="4 5">
    <name type="scientific">Bacteroides cellulosilyticus</name>
    <dbReference type="NCBI Taxonomy" id="246787"/>
    <lineage>
        <taxon>Bacteria</taxon>
        <taxon>Pseudomonadati</taxon>
        <taxon>Bacteroidota</taxon>
        <taxon>Bacteroidia</taxon>
        <taxon>Bacteroidales</taxon>
        <taxon>Bacteroidaceae</taxon>
        <taxon>Bacteroides</taxon>
    </lineage>
</organism>
<sequence length="253" mass="27711">MYNPFSLSGKMIIITGASSGIGRQCAIDCSKMGARVALIARNEERLKETRGKMERPEEHFYYSLDLAQSDKIMELVENIVISHGRIDGFIHAAGIEKTLPVRFLSTGDYETVFRVNTLSAFEFVHCFSNKKFFNDNGHIVLISSITSIIGRGGVSAYAASKGAMVSAVRSMALELARKGICINCISPGTILTPMMQDFLSTLSEEEYKKRIGGFPLGLGEVTDVSQLCLFLLSDASRWITGQNLVIDGGYTAQ</sequence>
<dbReference type="InterPro" id="IPR036291">
    <property type="entry name" value="NAD(P)-bd_dom_sf"/>
</dbReference>
<dbReference type="Proteomes" id="UP000482653">
    <property type="component" value="Unassembled WGS sequence"/>
</dbReference>
<dbReference type="FunFam" id="3.40.50.720:FF:000084">
    <property type="entry name" value="Short-chain dehydrogenase reductase"/>
    <property type="match status" value="1"/>
</dbReference>
<reference evidence="4 5" key="1">
    <citation type="journal article" date="2019" name="Nat. Med.">
        <title>A library of human gut bacterial isolates paired with longitudinal multiomics data enables mechanistic microbiome research.</title>
        <authorList>
            <person name="Poyet M."/>
            <person name="Groussin M."/>
            <person name="Gibbons S.M."/>
            <person name="Avila-Pacheco J."/>
            <person name="Jiang X."/>
            <person name="Kearney S.M."/>
            <person name="Perrotta A.R."/>
            <person name="Berdy B."/>
            <person name="Zhao S."/>
            <person name="Lieberman T.D."/>
            <person name="Swanson P.K."/>
            <person name="Smith M."/>
            <person name="Roesemann S."/>
            <person name="Alexander J.E."/>
            <person name="Rich S.A."/>
            <person name="Livny J."/>
            <person name="Vlamakis H."/>
            <person name="Clish C."/>
            <person name="Bullock K."/>
            <person name="Deik A."/>
            <person name="Scott J."/>
            <person name="Pierce K.A."/>
            <person name="Xavier R.J."/>
            <person name="Alm E.J."/>
        </authorList>
    </citation>
    <scope>NUCLEOTIDE SEQUENCE [LARGE SCALE GENOMIC DNA]</scope>
    <source>
        <strain evidence="4 5">BIOML-A8</strain>
    </source>
</reference>
<feature type="domain" description="Ketoreductase" evidence="3">
    <location>
        <begin position="10"/>
        <end position="188"/>
    </location>
</feature>
<comment type="caution">
    <text evidence="4">The sequence shown here is derived from an EMBL/GenBank/DDBJ whole genome shotgun (WGS) entry which is preliminary data.</text>
</comment>
<evidence type="ECO:0000259" key="3">
    <source>
        <dbReference type="SMART" id="SM00822"/>
    </source>
</evidence>
<evidence type="ECO:0000256" key="1">
    <source>
        <dbReference type="ARBA" id="ARBA00006484"/>
    </source>
</evidence>
<dbReference type="AlphaFoldDB" id="A0A6L3JX38"/>
<dbReference type="PANTHER" id="PTHR42760:SF133">
    <property type="entry name" value="3-OXOACYL-[ACYL-CARRIER-PROTEIN] REDUCTASE"/>
    <property type="match status" value="1"/>
</dbReference>
<dbReference type="CDD" id="cd05233">
    <property type="entry name" value="SDR_c"/>
    <property type="match status" value="1"/>
</dbReference>